<evidence type="ECO:0000313" key="2">
    <source>
        <dbReference type="EMBL" id="JAA88234.1"/>
    </source>
</evidence>
<keyword evidence="1" id="KW-0812">Transmembrane</keyword>
<proteinExistence type="predicted"/>
<accession>S4PC42</accession>
<dbReference type="EMBL" id="GAIX01004326">
    <property type="protein sequence ID" value="JAA88234.1"/>
    <property type="molecule type" value="Transcribed_RNA"/>
</dbReference>
<keyword evidence="1" id="KW-0472">Membrane</keyword>
<sequence length="90" mass="10046">MQGDDPIAARLRAPLPIVTQTTTQLRGRHKTDSSRSLHCVLFLTLISTLRLLLTLLGTLTLVDLQYVLTPLETSLTLLDMLSHGHRQTRS</sequence>
<name>S4PC42_9NEOP</name>
<dbReference type="AlphaFoldDB" id="S4PC42"/>
<keyword evidence="1" id="KW-1133">Transmembrane helix</keyword>
<reference evidence="2" key="2">
    <citation type="submission" date="2013-05" db="EMBL/GenBank/DDBJ databases">
        <authorList>
            <person name="Carter J.-M."/>
            <person name="Baker S.C."/>
            <person name="Pink R."/>
            <person name="Carter D.R.F."/>
            <person name="Collins A."/>
            <person name="Tomlin J."/>
            <person name="Gibbs M."/>
            <person name="Breuker C.J."/>
        </authorList>
    </citation>
    <scope>NUCLEOTIDE SEQUENCE</scope>
    <source>
        <tissue evidence="2">Ovary</tissue>
    </source>
</reference>
<feature type="transmembrane region" description="Helical" evidence="1">
    <location>
        <begin position="36"/>
        <end position="62"/>
    </location>
</feature>
<evidence type="ECO:0000256" key="1">
    <source>
        <dbReference type="SAM" id="Phobius"/>
    </source>
</evidence>
<protein>
    <submittedName>
        <fullName evidence="2">Uncharacterized protein</fullName>
    </submittedName>
</protein>
<organism evidence="2">
    <name type="scientific">Pararge aegeria</name>
    <name type="common">speckled wood butterfly</name>
    <dbReference type="NCBI Taxonomy" id="116150"/>
    <lineage>
        <taxon>Eukaryota</taxon>
        <taxon>Metazoa</taxon>
        <taxon>Ecdysozoa</taxon>
        <taxon>Arthropoda</taxon>
        <taxon>Hexapoda</taxon>
        <taxon>Insecta</taxon>
        <taxon>Pterygota</taxon>
        <taxon>Neoptera</taxon>
        <taxon>Endopterygota</taxon>
        <taxon>Lepidoptera</taxon>
        <taxon>Glossata</taxon>
        <taxon>Ditrysia</taxon>
        <taxon>Papilionoidea</taxon>
        <taxon>Nymphalidae</taxon>
        <taxon>Satyrinae</taxon>
        <taxon>Satyrini</taxon>
        <taxon>Parargina</taxon>
        <taxon>Pararge</taxon>
    </lineage>
</organism>
<reference evidence="2" key="1">
    <citation type="journal article" date="2013" name="BMC Genomics">
        <title>Unscrambling butterfly oogenesis.</title>
        <authorList>
            <person name="Carter J.M."/>
            <person name="Baker S.C."/>
            <person name="Pink R."/>
            <person name="Carter D.R."/>
            <person name="Collins A."/>
            <person name="Tomlin J."/>
            <person name="Gibbs M."/>
            <person name="Breuker C.J."/>
        </authorList>
    </citation>
    <scope>NUCLEOTIDE SEQUENCE</scope>
    <source>
        <tissue evidence="2">Ovary</tissue>
    </source>
</reference>